<evidence type="ECO:0000313" key="1">
    <source>
        <dbReference type="EMBL" id="TNN58840.1"/>
    </source>
</evidence>
<accession>A0A4Z2H020</accession>
<gene>
    <name evidence="1" type="ORF">EYF80_030989</name>
</gene>
<organism evidence="1 2">
    <name type="scientific">Liparis tanakae</name>
    <name type="common">Tanaka's snailfish</name>
    <dbReference type="NCBI Taxonomy" id="230148"/>
    <lineage>
        <taxon>Eukaryota</taxon>
        <taxon>Metazoa</taxon>
        <taxon>Chordata</taxon>
        <taxon>Craniata</taxon>
        <taxon>Vertebrata</taxon>
        <taxon>Euteleostomi</taxon>
        <taxon>Actinopterygii</taxon>
        <taxon>Neopterygii</taxon>
        <taxon>Teleostei</taxon>
        <taxon>Neoteleostei</taxon>
        <taxon>Acanthomorphata</taxon>
        <taxon>Eupercaria</taxon>
        <taxon>Perciformes</taxon>
        <taxon>Cottioidei</taxon>
        <taxon>Cottales</taxon>
        <taxon>Liparidae</taxon>
        <taxon>Liparis</taxon>
    </lineage>
</organism>
<dbReference type="EMBL" id="SRLO01000370">
    <property type="protein sequence ID" value="TNN58840.1"/>
    <property type="molecule type" value="Genomic_DNA"/>
</dbReference>
<reference evidence="1 2" key="1">
    <citation type="submission" date="2019-03" db="EMBL/GenBank/DDBJ databases">
        <title>First draft genome of Liparis tanakae, snailfish: a comprehensive survey of snailfish specific genes.</title>
        <authorList>
            <person name="Kim W."/>
            <person name="Song I."/>
            <person name="Jeong J.-H."/>
            <person name="Kim D."/>
            <person name="Kim S."/>
            <person name="Ryu S."/>
            <person name="Song J.Y."/>
            <person name="Lee S.K."/>
        </authorList>
    </citation>
    <scope>NUCLEOTIDE SEQUENCE [LARGE SCALE GENOMIC DNA]</scope>
    <source>
        <tissue evidence="1">Muscle</tissue>
    </source>
</reference>
<proteinExistence type="predicted"/>
<dbReference type="AlphaFoldDB" id="A0A4Z2H020"/>
<evidence type="ECO:0000313" key="2">
    <source>
        <dbReference type="Proteomes" id="UP000314294"/>
    </source>
</evidence>
<dbReference type="Proteomes" id="UP000314294">
    <property type="component" value="Unassembled WGS sequence"/>
</dbReference>
<protein>
    <submittedName>
        <fullName evidence="1">Uncharacterized protein</fullName>
    </submittedName>
</protein>
<sequence>MFKTLNKHRTFLHILCSSLASRLSSDIISTRLSGARLNVCIPCMSNNSPVMSTTSFLWNRLKGPKGS</sequence>
<comment type="caution">
    <text evidence="1">The sequence shown here is derived from an EMBL/GenBank/DDBJ whole genome shotgun (WGS) entry which is preliminary data.</text>
</comment>
<keyword evidence="2" id="KW-1185">Reference proteome</keyword>
<name>A0A4Z2H020_9TELE</name>